<dbReference type="Proteomes" id="UP000240908">
    <property type="component" value="Chromosome"/>
</dbReference>
<organism evidence="1 2">
    <name type="scientific">Yersinia massiliensis</name>
    <dbReference type="NCBI Taxonomy" id="419257"/>
    <lineage>
        <taxon>Bacteria</taxon>
        <taxon>Pseudomonadati</taxon>
        <taxon>Pseudomonadota</taxon>
        <taxon>Gammaproteobacteria</taxon>
        <taxon>Enterobacterales</taxon>
        <taxon>Yersiniaceae</taxon>
        <taxon>Yersinia</taxon>
    </lineage>
</organism>
<sequence length="60" mass="6867">MLILIFRHGWITLTFRMVFNNTTASYWVVLSPQKIASHEINNSGDDIFVGINAELKVSEQ</sequence>
<proteinExistence type="predicted"/>
<protein>
    <submittedName>
        <fullName evidence="1">Uncharacterized protein</fullName>
    </submittedName>
</protein>
<evidence type="ECO:0000313" key="1">
    <source>
        <dbReference type="EMBL" id="AVX39187.1"/>
    </source>
</evidence>
<dbReference type="EMBL" id="CP028487">
    <property type="protein sequence ID" value="AVX39187.1"/>
    <property type="molecule type" value="Genomic_DNA"/>
</dbReference>
<keyword evidence="2" id="KW-1185">Reference proteome</keyword>
<name>A0ABM6UWC5_9GAMM</name>
<reference evidence="2" key="1">
    <citation type="journal article" date="2018" name="Genome Announc.">
        <title>First complete genome sequence of Yersinia massiliensis.</title>
        <authorList>
            <person name="Thomas M.C."/>
            <person name="Arling V."/>
            <person name="Goji N."/>
            <person name="Janzen T.W."/>
            <person name="Duceppe M.-O."/>
            <person name="Mathews A."/>
            <person name="Carrillo C."/>
            <person name="Amoako K."/>
        </authorList>
    </citation>
    <scope>NUCLEOTIDE SEQUENCE [LARGE SCALE GENOMIC DNA]</scope>
    <source>
        <strain evidence="2">GTA</strain>
    </source>
</reference>
<evidence type="ECO:0000313" key="2">
    <source>
        <dbReference type="Proteomes" id="UP000240908"/>
    </source>
</evidence>
<accession>A0ABM6UWC5</accession>
<gene>
    <name evidence="1" type="ORF">DA391_16835</name>
</gene>